<reference evidence="1 2" key="1">
    <citation type="journal article" date="2018" name="Sci. Rep.">
        <title>Characterisation of pathogen-specific regions and novel effector candidates in Fusarium oxysporum f. sp. cepae.</title>
        <authorList>
            <person name="Armitage A.D."/>
            <person name="Taylor A."/>
            <person name="Sobczyk M.K."/>
            <person name="Baxter L."/>
            <person name="Greenfield B.P."/>
            <person name="Bates H.J."/>
            <person name="Wilson F."/>
            <person name="Jackson A.C."/>
            <person name="Ott S."/>
            <person name="Harrison R.J."/>
            <person name="Clarkson J.P."/>
        </authorList>
    </citation>
    <scope>NUCLEOTIDE SEQUENCE [LARGE SCALE GENOMIC DNA]</scope>
    <source>
        <strain evidence="1 2">FoC_Fus2</strain>
    </source>
</reference>
<protein>
    <submittedName>
        <fullName evidence="1">Uncharacterized protein</fullName>
    </submittedName>
</protein>
<proteinExistence type="predicted"/>
<gene>
    <name evidence="1" type="ORF">BFJ65_g9475</name>
</gene>
<accession>A0A3L6NDC1</accession>
<organism evidence="1 2">
    <name type="scientific">Fusarium oxysporum f. sp. cepae</name>
    <dbReference type="NCBI Taxonomy" id="396571"/>
    <lineage>
        <taxon>Eukaryota</taxon>
        <taxon>Fungi</taxon>
        <taxon>Dikarya</taxon>
        <taxon>Ascomycota</taxon>
        <taxon>Pezizomycotina</taxon>
        <taxon>Sordariomycetes</taxon>
        <taxon>Hypocreomycetidae</taxon>
        <taxon>Hypocreales</taxon>
        <taxon>Nectriaceae</taxon>
        <taxon>Fusarium</taxon>
        <taxon>Fusarium oxysporum species complex</taxon>
    </lineage>
</organism>
<sequence length="70" mass="7802">MRVFLGGYQYYVNPTWHVTDWKKQGEGISMLIKTENTQDVVGCKTSQGAAAHLETITTSLEDQRAGNLRG</sequence>
<evidence type="ECO:0000313" key="2">
    <source>
        <dbReference type="Proteomes" id="UP000270866"/>
    </source>
</evidence>
<dbReference type="Proteomes" id="UP000270866">
    <property type="component" value="Chromosome 8"/>
</dbReference>
<comment type="caution">
    <text evidence="1">The sequence shown here is derived from an EMBL/GenBank/DDBJ whole genome shotgun (WGS) entry which is preliminary data.</text>
</comment>
<dbReference type="AlphaFoldDB" id="A0A3L6NDC1"/>
<name>A0A3L6NDC1_FUSOX</name>
<evidence type="ECO:0000313" key="1">
    <source>
        <dbReference type="EMBL" id="RKK15898.1"/>
    </source>
</evidence>
<dbReference type="EMBL" id="MRCU01000006">
    <property type="protein sequence ID" value="RKK15898.1"/>
    <property type="molecule type" value="Genomic_DNA"/>
</dbReference>